<dbReference type="RefSeq" id="WP_148043416.1">
    <property type="nucleotide sequence ID" value="NZ_RJJQ01000029.1"/>
</dbReference>
<evidence type="ECO:0000256" key="1">
    <source>
        <dbReference type="SAM" id="MobiDB-lite"/>
    </source>
</evidence>
<sequence>MAGDGERDDNEQSDGEGREDRPASVGWVDLSGLPETVIGAVTLLVEQAAPSRGSDCRPCGFGREGLSVVAPRIGDKKQGSGDREGGDR</sequence>
<feature type="region of interest" description="Disordered" evidence="1">
    <location>
        <begin position="1"/>
        <end position="28"/>
    </location>
</feature>
<proteinExistence type="predicted"/>
<protein>
    <submittedName>
        <fullName evidence="2">Uncharacterized protein</fullName>
    </submittedName>
</protein>
<organism evidence="2 3">
    <name type="scientific">Flexivirga caeni</name>
    <dbReference type="NCBI Taxonomy" id="2294115"/>
    <lineage>
        <taxon>Bacteria</taxon>
        <taxon>Bacillati</taxon>
        <taxon>Actinomycetota</taxon>
        <taxon>Actinomycetes</taxon>
        <taxon>Micrococcales</taxon>
        <taxon>Dermacoccaceae</taxon>
        <taxon>Flexivirga</taxon>
    </lineage>
</organism>
<comment type="caution">
    <text evidence="2">The sequence shown here is derived from an EMBL/GenBank/DDBJ whole genome shotgun (WGS) entry which is preliminary data.</text>
</comment>
<dbReference type="Proteomes" id="UP000271678">
    <property type="component" value="Unassembled WGS sequence"/>
</dbReference>
<reference evidence="2 3" key="1">
    <citation type="submission" date="2018-11" db="EMBL/GenBank/DDBJ databases">
        <title>Draft genome of Simplicispira Flexivirga sp. BO-16.</title>
        <authorList>
            <person name="Im W.T."/>
        </authorList>
    </citation>
    <scope>NUCLEOTIDE SEQUENCE [LARGE SCALE GENOMIC DNA]</scope>
    <source>
        <strain evidence="2 3">BO-16</strain>
    </source>
</reference>
<dbReference type="AlphaFoldDB" id="A0A3M9LWQ2"/>
<accession>A0A3M9LWQ2</accession>
<keyword evidence="3" id="KW-1185">Reference proteome</keyword>
<feature type="compositionally biased region" description="Basic and acidic residues" evidence="1">
    <location>
        <begin position="73"/>
        <end position="88"/>
    </location>
</feature>
<name>A0A3M9LWQ2_9MICO</name>
<feature type="compositionally biased region" description="Acidic residues" evidence="1">
    <location>
        <begin position="1"/>
        <end position="14"/>
    </location>
</feature>
<evidence type="ECO:0000313" key="2">
    <source>
        <dbReference type="EMBL" id="RNI17750.1"/>
    </source>
</evidence>
<evidence type="ECO:0000313" key="3">
    <source>
        <dbReference type="Proteomes" id="UP000271678"/>
    </source>
</evidence>
<dbReference type="EMBL" id="RJJQ01000029">
    <property type="protein sequence ID" value="RNI17750.1"/>
    <property type="molecule type" value="Genomic_DNA"/>
</dbReference>
<gene>
    <name evidence="2" type="ORF">EFY87_19320</name>
</gene>
<feature type="region of interest" description="Disordered" evidence="1">
    <location>
        <begin position="69"/>
        <end position="88"/>
    </location>
</feature>